<feature type="transmembrane region" description="Helical" evidence="2">
    <location>
        <begin position="25"/>
        <end position="43"/>
    </location>
</feature>
<dbReference type="InterPro" id="IPR025238">
    <property type="entry name" value="DUF4184"/>
</dbReference>
<accession>A0ABS6ZF69</accession>
<feature type="compositionally biased region" description="Basic and acidic residues" evidence="1">
    <location>
        <begin position="296"/>
        <end position="309"/>
    </location>
</feature>
<keyword evidence="4" id="KW-1185">Reference proteome</keyword>
<evidence type="ECO:0000256" key="1">
    <source>
        <dbReference type="SAM" id="MobiDB-lite"/>
    </source>
</evidence>
<proteinExistence type="predicted"/>
<feature type="compositionally biased region" description="Basic and acidic residues" evidence="1">
    <location>
        <begin position="271"/>
        <end position="283"/>
    </location>
</feature>
<comment type="caution">
    <text evidence="3">The sequence shown here is derived from an EMBL/GenBank/DDBJ whole genome shotgun (WGS) entry which is preliminary data.</text>
</comment>
<feature type="transmembrane region" description="Helical" evidence="2">
    <location>
        <begin position="239"/>
        <end position="261"/>
    </location>
</feature>
<feature type="transmembrane region" description="Helical" evidence="2">
    <location>
        <begin position="163"/>
        <end position="184"/>
    </location>
</feature>
<feature type="transmembrane region" description="Helical" evidence="2">
    <location>
        <begin position="63"/>
        <end position="81"/>
    </location>
</feature>
<feature type="transmembrane region" description="Helical" evidence="2">
    <location>
        <begin position="115"/>
        <end position="133"/>
    </location>
</feature>
<feature type="transmembrane region" description="Helical" evidence="2">
    <location>
        <begin position="204"/>
        <end position="227"/>
    </location>
</feature>
<dbReference type="Proteomes" id="UP000812013">
    <property type="component" value="Unassembled WGS sequence"/>
</dbReference>
<gene>
    <name evidence="3" type="ORF">GPJ59_26595</name>
</gene>
<reference evidence="3 4" key="1">
    <citation type="submission" date="2019-12" db="EMBL/GenBank/DDBJ databases">
        <title>Genome sequence of Streptomyces bambusae.</title>
        <authorList>
            <person name="Bansal K."/>
            <person name="Choksket S."/>
            <person name="Korpole S."/>
            <person name="Patil P.B."/>
        </authorList>
    </citation>
    <scope>NUCLEOTIDE SEQUENCE [LARGE SCALE GENOMIC DNA]</scope>
    <source>
        <strain evidence="3 4">SK60</strain>
    </source>
</reference>
<dbReference type="RefSeq" id="WP_219670250.1">
    <property type="nucleotide sequence ID" value="NZ_WTFF01000242.1"/>
</dbReference>
<evidence type="ECO:0000313" key="3">
    <source>
        <dbReference type="EMBL" id="MBW5485346.1"/>
    </source>
</evidence>
<protein>
    <submittedName>
        <fullName evidence="3">DUF4184 family protein</fullName>
    </submittedName>
</protein>
<organism evidence="3 4">
    <name type="scientific">Streptomyces bambusae</name>
    <dbReference type="NCBI Taxonomy" id="1550616"/>
    <lineage>
        <taxon>Bacteria</taxon>
        <taxon>Bacillati</taxon>
        <taxon>Actinomycetota</taxon>
        <taxon>Actinomycetes</taxon>
        <taxon>Kitasatosporales</taxon>
        <taxon>Streptomycetaceae</taxon>
        <taxon>Streptomyces</taxon>
    </lineage>
</organism>
<sequence length="318" mass="34131">MPFTLSHAAAVLPAVRRTGRARGPLVACALVAGSFAPDTFYFLDALVEGVMPWGGFTHSPLGVVTVDAVLTAGLVLCWLLLREPLAALLPRAWRGRVYAFLRGEEWRRERRPAALALWFYVSAVAGSLTHVVWDSFTHLDRYGTRALPWLSDLRYGGFPLYTYLQYGSSFLAATVLVWFTVTGLRRTPASPLPATVPVLGRAELWGAAVLVAVCVGAGVTMRVVRFYTFFDRIRTPLDIIPTVCFGAGGGLMAGLVLYGAAVRLRHRRPRSGGDGDHGSDHGGGDGYGTETGAGLRDSDGDSRADREGGLPRTPAATG</sequence>
<keyword evidence="2" id="KW-0812">Transmembrane</keyword>
<evidence type="ECO:0000256" key="2">
    <source>
        <dbReference type="SAM" id="Phobius"/>
    </source>
</evidence>
<keyword evidence="2" id="KW-1133">Transmembrane helix</keyword>
<keyword evidence="2" id="KW-0472">Membrane</keyword>
<evidence type="ECO:0000313" key="4">
    <source>
        <dbReference type="Proteomes" id="UP000812013"/>
    </source>
</evidence>
<name>A0ABS6ZF69_9ACTN</name>
<feature type="region of interest" description="Disordered" evidence="1">
    <location>
        <begin position="268"/>
        <end position="318"/>
    </location>
</feature>
<dbReference type="EMBL" id="WTFF01000242">
    <property type="protein sequence ID" value="MBW5485346.1"/>
    <property type="molecule type" value="Genomic_DNA"/>
</dbReference>
<dbReference type="Pfam" id="PF13803">
    <property type="entry name" value="DUF4184"/>
    <property type="match status" value="1"/>
</dbReference>